<comment type="caution">
    <text evidence="2">The sequence shown here is derived from an EMBL/GenBank/DDBJ whole genome shotgun (WGS) entry which is preliminary data.</text>
</comment>
<protein>
    <submittedName>
        <fullName evidence="2">10240_t:CDS:1</fullName>
    </submittedName>
</protein>
<sequence length="52" mass="5940">MARDYLTIPATSVPVERAFSNAADVITKDKARLTPETIRAIMCWKSWIIQIF</sequence>
<organism evidence="2 3">
    <name type="scientific">Ambispora leptoticha</name>
    <dbReference type="NCBI Taxonomy" id="144679"/>
    <lineage>
        <taxon>Eukaryota</taxon>
        <taxon>Fungi</taxon>
        <taxon>Fungi incertae sedis</taxon>
        <taxon>Mucoromycota</taxon>
        <taxon>Glomeromycotina</taxon>
        <taxon>Glomeromycetes</taxon>
        <taxon>Archaeosporales</taxon>
        <taxon>Ambisporaceae</taxon>
        <taxon>Ambispora</taxon>
    </lineage>
</organism>
<feature type="domain" description="HAT C-terminal dimerisation" evidence="1">
    <location>
        <begin position="1"/>
        <end position="48"/>
    </location>
</feature>
<dbReference type="PANTHER" id="PTHR47611">
    <property type="entry name" value="HAT DIMERISATION DOMAIN, C-TERMINAL"/>
    <property type="match status" value="1"/>
</dbReference>
<proteinExistence type="predicted"/>
<dbReference type="GO" id="GO:0046983">
    <property type="term" value="F:protein dimerization activity"/>
    <property type="evidence" value="ECO:0007669"/>
    <property type="project" value="InterPro"/>
</dbReference>
<evidence type="ECO:0000259" key="1">
    <source>
        <dbReference type="Pfam" id="PF05699"/>
    </source>
</evidence>
<dbReference type="InterPro" id="IPR008906">
    <property type="entry name" value="HATC_C_dom"/>
</dbReference>
<name>A0A9N9CXD2_9GLOM</name>
<dbReference type="SUPFAM" id="SSF53098">
    <property type="entry name" value="Ribonuclease H-like"/>
    <property type="match status" value="1"/>
</dbReference>
<reference evidence="2" key="1">
    <citation type="submission" date="2021-06" db="EMBL/GenBank/DDBJ databases">
        <authorList>
            <person name="Kallberg Y."/>
            <person name="Tangrot J."/>
            <person name="Rosling A."/>
        </authorList>
    </citation>
    <scope>NUCLEOTIDE SEQUENCE</scope>
    <source>
        <strain evidence="2">FL130A</strain>
    </source>
</reference>
<dbReference type="OrthoDB" id="2381924at2759"/>
<evidence type="ECO:0000313" key="2">
    <source>
        <dbReference type="EMBL" id="CAG8619155.1"/>
    </source>
</evidence>
<dbReference type="Pfam" id="PF05699">
    <property type="entry name" value="Dimer_Tnp_hAT"/>
    <property type="match status" value="1"/>
</dbReference>
<dbReference type="EMBL" id="CAJVPS010005842">
    <property type="protein sequence ID" value="CAG8619155.1"/>
    <property type="molecule type" value="Genomic_DNA"/>
</dbReference>
<keyword evidence="3" id="KW-1185">Reference proteome</keyword>
<evidence type="ECO:0000313" key="3">
    <source>
        <dbReference type="Proteomes" id="UP000789508"/>
    </source>
</evidence>
<gene>
    <name evidence="2" type="ORF">ALEPTO_LOCUS8889</name>
</gene>
<dbReference type="AlphaFoldDB" id="A0A9N9CXD2"/>
<dbReference type="PANTHER" id="PTHR47611:SF1">
    <property type="entry name" value="CCHC-TYPE DOMAIN-CONTAINING PROTEIN"/>
    <property type="match status" value="1"/>
</dbReference>
<dbReference type="InterPro" id="IPR012337">
    <property type="entry name" value="RNaseH-like_sf"/>
</dbReference>
<dbReference type="Proteomes" id="UP000789508">
    <property type="component" value="Unassembled WGS sequence"/>
</dbReference>
<accession>A0A9N9CXD2</accession>